<keyword evidence="2" id="KW-0479">Metal-binding</keyword>
<dbReference type="SUPFAM" id="SSF140996">
    <property type="entry name" value="Hermes dimerisation domain"/>
    <property type="match status" value="1"/>
</dbReference>
<dbReference type="GO" id="GO:0005634">
    <property type="term" value="C:nucleus"/>
    <property type="evidence" value="ECO:0007669"/>
    <property type="project" value="UniProtKB-SubCell"/>
</dbReference>
<dbReference type="AlphaFoldDB" id="A0ABD2I7Q1"/>
<accession>A0ABD2I7Q1</accession>
<evidence type="ECO:0000259" key="7">
    <source>
        <dbReference type="Pfam" id="PF04500"/>
    </source>
</evidence>
<reference evidence="9 10" key="1">
    <citation type="submission" date="2024-10" db="EMBL/GenBank/DDBJ databases">
        <authorList>
            <person name="Kim D."/>
        </authorList>
    </citation>
    <scope>NUCLEOTIDE SEQUENCE [LARGE SCALE GENOMIC DNA]</scope>
    <source>
        <strain evidence="9">BH-2024</strain>
    </source>
</reference>
<evidence type="ECO:0000313" key="10">
    <source>
        <dbReference type="Proteomes" id="UP001620626"/>
    </source>
</evidence>
<keyword evidence="4" id="KW-0862">Zinc</keyword>
<feature type="region of interest" description="Disordered" evidence="6">
    <location>
        <begin position="293"/>
        <end position="316"/>
    </location>
</feature>
<dbReference type="Pfam" id="PF05699">
    <property type="entry name" value="Dimer_Tnp_hAT"/>
    <property type="match status" value="1"/>
</dbReference>
<evidence type="ECO:0000256" key="2">
    <source>
        <dbReference type="ARBA" id="ARBA00022723"/>
    </source>
</evidence>
<keyword evidence="5" id="KW-0539">Nucleus</keyword>
<dbReference type="PANTHER" id="PTHR46481:SF10">
    <property type="entry name" value="ZINC FINGER BED DOMAIN-CONTAINING PROTEIN 39"/>
    <property type="match status" value="1"/>
</dbReference>
<dbReference type="Pfam" id="PF04500">
    <property type="entry name" value="FLYWCH"/>
    <property type="match status" value="1"/>
</dbReference>
<evidence type="ECO:0000256" key="6">
    <source>
        <dbReference type="SAM" id="MobiDB-lite"/>
    </source>
</evidence>
<evidence type="ECO:0008006" key="11">
    <source>
        <dbReference type="Google" id="ProtNLM"/>
    </source>
</evidence>
<feature type="compositionally biased region" description="Basic and acidic residues" evidence="6">
    <location>
        <begin position="293"/>
        <end position="315"/>
    </location>
</feature>
<dbReference type="InterPro" id="IPR008906">
    <property type="entry name" value="HATC_C_dom"/>
</dbReference>
<evidence type="ECO:0000256" key="3">
    <source>
        <dbReference type="ARBA" id="ARBA00022771"/>
    </source>
</evidence>
<keyword evidence="10" id="KW-1185">Reference proteome</keyword>
<dbReference type="Proteomes" id="UP001620626">
    <property type="component" value="Unassembled WGS sequence"/>
</dbReference>
<dbReference type="GO" id="GO:0008270">
    <property type="term" value="F:zinc ion binding"/>
    <property type="evidence" value="ECO:0007669"/>
    <property type="project" value="UniProtKB-KW"/>
</dbReference>
<keyword evidence="3" id="KW-0863">Zinc-finger</keyword>
<name>A0ABD2I7Q1_9BILA</name>
<organism evidence="9 10">
    <name type="scientific">Heterodera trifolii</name>
    <dbReference type="NCBI Taxonomy" id="157864"/>
    <lineage>
        <taxon>Eukaryota</taxon>
        <taxon>Metazoa</taxon>
        <taxon>Ecdysozoa</taxon>
        <taxon>Nematoda</taxon>
        <taxon>Chromadorea</taxon>
        <taxon>Rhabditida</taxon>
        <taxon>Tylenchina</taxon>
        <taxon>Tylenchomorpha</taxon>
        <taxon>Tylenchoidea</taxon>
        <taxon>Heteroderidae</taxon>
        <taxon>Heteroderinae</taxon>
        <taxon>Heterodera</taxon>
    </lineage>
</organism>
<evidence type="ECO:0000256" key="5">
    <source>
        <dbReference type="ARBA" id="ARBA00023242"/>
    </source>
</evidence>
<protein>
    <recommendedName>
        <fullName evidence="11">Transposase</fullName>
    </recommendedName>
</protein>
<feature type="domain" description="FLYWCH-type" evidence="7">
    <location>
        <begin position="7"/>
        <end position="63"/>
    </location>
</feature>
<comment type="caution">
    <text evidence="9">The sequence shown here is derived from an EMBL/GenBank/DDBJ whole genome shotgun (WGS) entry which is preliminary data.</text>
</comment>
<dbReference type="InterPro" id="IPR007588">
    <property type="entry name" value="Znf_FLYWCH"/>
</dbReference>
<evidence type="ECO:0000259" key="8">
    <source>
        <dbReference type="Pfam" id="PF05699"/>
    </source>
</evidence>
<dbReference type="PANTHER" id="PTHR46481">
    <property type="entry name" value="ZINC FINGER BED DOMAIN-CONTAINING PROTEIN 4"/>
    <property type="match status" value="1"/>
</dbReference>
<dbReference type="InterPro" id="IPR052035">
    <property type="entry name" value="ZnF_BED_domain_contain"/>
</dbReference>
<feature type="domain" description="HAT C-terminal dimerisation" evidence="8">
    <location>
        <begin position="702"/>
        <end position="771"/>
    </location>
</feature>
<dbReference type="EMBL" id="JBICBT010001317">
    <property type="protein sequence ID" value="KAL3073451.1"/>
    <property type="molecule type" value="Genomic_DNA"/>
</dbReference>
<dbReference type="Gene3D" id="2.20.25.240">
    <property type="match status" value="1"/>
</dbReference>
<evidence type="ECO:0000313" key="9">
    <source>
        <dbReference type="EMBL" id="KAL3073451.1"/>
    </source>
</evidence>
<evidence type="ECO:0000256" key="4">
    <source>
        <dbReference type="ARBA" id="ARBA00022833"/>
    </source>
</evidence>
<dbReference type="SUPFAM" id="SSF53098">
    <property type="entry name" value="Ribonuclease H-like"/>
    <property type="match status" value="1"/>
</dbReference>
<evidence type="ECO:0000256" key="1">
    <source>
        <dbReference type="ARBA" id="ARBA00004123"/>
    </source>
</evidence>
<proteinExistence type="predicted"/>
<sequence length="803" mass="92485">MNQQQVIITKRNNEKLEHEGALYVLHKFSDDGLKKFWRCEFHGPADQCKGRLHTDLNNVVQKMVGVHSCDMNAAHVECQRLVTGLKRRAAETCEAPATIRAQVLQNTCTPVLAAFPSKNATKKVIKRLRRDENAPRAEPLKLEQLEIPNTYRIYKRTEIDEEQFLLADTGVFQIQGQNGPQRILIFGRASTAEWTYEMKDIYADGTFALTPPLFSQIYVLLAKRDGWVFPICYCLLTSKCTAIYTRMLQKRFLFPCCDETHVKCNSCEWERFYDSKKGTNSLKFHLEKKHQEKFKEKEEAEKKKRDAENKRKTAREQQPNLFKHGFSSSCQTEQQSSRKRQHSPIRNFPIFKKFESGSENEVLLEQKISEMIALDYQPFSVVEDEGFTRLLNFLAPGYKQKILWNSLALSSTKYTYLCVMLKSVNDGLRTIDGFRIIRESAKKITRKIRKSQICKDRLKELQKFSEIPQRMLIKDVEVRWNSTYLMLKSLLENRRVLSILSQEENLPKFTEIEWEMISAIVDVLEPMYLATLEIENRRCSISSCVPIVTTIIRHLECNANRPQIQLNEFRKAISDGLKFRMAKAGWEQWCCTNSALLGLKRNKCLGVATMIDPRYKMKFFEAFSHNSHRSLLEHTAAEFATLSPNGNQSSDHLESPIRLGGIFALMEAQESDQNAFIQPISDANQPDSLNLDPETQAIVQVAEYLAEKPIPFSSDPFVYWKLKEENGKWPLLCRVARKFLSAPCGSVESERLFSKAGLICTDLRNRIKGDNRYEECEAVKLSSRSRKLVIGAEGPVRGREAAE</sequence>
<comment type="subcellular location">
    <subcellularLocation>
        <location evidence="1">Nucleus</location>
    </subcellularLocation>
</comment>
<dbReference type="InterPro" id="IPR012337">
    <property type="entry name" value="RNaseH-like_sf"/>
</dbReference>
<gene>
    <name evidence="9" type="ORF">niasHT_038589</name>
</gene>